<dbReference type="Proteomes" id="UP000256856">
    <property type="component" value="Chromosome"/>
</dbReference>
<keyword evidence="5" id="KW-0653">Protein transport</keyword>
<dbReference type="PRINTS" id="PR01840">
    <property type="entry name" value="TATCFAMILY"/>
</dbReference>
<dbReference type="PROSITE" id="PS01218">
    <property type="entry name" value="TATC"/>
    <property type="match status" value="1"/>
</dbReference>
<feature type="transmembrane region" description="Helical" evidence="5">
    <location>
        <begin position="20"/>
        <end position="50"/>
    </location>
</feature>
<evidence type="ECO:0000313" key="7">
    <source>
        <dbReference type="Proteomes" id="UP000256856"/>
    </source>
</evidence>
<feature type="transmembrane region" description="Helical" evidence="5">
    <location>
        <begin position="157"/>
        <end position="181"/>
    </location>
</feature>
<sequence length="246" mass="28681">MSNEIKLSIINHLIELRKRIINCIVIIITTFLILSYFSNYIYHIIAIPLIKLLPYGTKMIAINISSPLFTPIKLTFILSILITMPFNIYQIWKFISPALYKKEKKIIKPLIFFSFILFYSGIIFTYYIIMPVLFIFLTKTVPNEILITADISNYLDFIMKLFITFGISFEIPILILLLCIIKIINTKTLKNNRSYILIITFIISMLVTPPDILSQIILALPMYILFEIGILFSTIYENTIQKVKEK</sequence>
<gene>
    <name evidence="5" type="primary">tatC</name>
    <name evidence="6" type="ORF">C9I82_363</name>
</gene>
<dbReference type="GO" id="GO:0033281">
    <property type="term" value="C:TAT protein transport complex"/>
    <property type="evidence" value="ECO:0007669"/>
    <property type="project" value="UniProtKB-UniRule"/>
</dbReference>
<keyword evidence="5" id="KW-0811">Translocation</keyword>
<evidence type="ECO:0000313" key="6">
    <source>
        <dbReference type="EMBL" id="AXN02319.1"/>
    </source>
</evidence>
<dbReference type="OrthoDB" id="9777044at2"/>
<dbReference type="GO" id="GO:0009977">
    <property type="term" value="F:proton motive force dependent protein transmembrane transporter activity"/>
    <property type="evidence" value="ECO:0007669"/>
    <property type="project" value="TreeGrafter"/>
</dbReference>
<feature type="transmembrane region" description="Helical" evidence="5">
    <location>
        <begin position="216"/>
        <end position="236"/>
    </location>
</feature>
<reference evidence="6 7" key="1">
    <citation type="submission" date="2018-03" db="EMBL/GenBank/DDBJ databases">
        <title>A parallel universe: an anciently diverged bacterial symbiosis in a Hawaiian planthopper (Hemiptera: Cixiidae) reveals rearranged nutritional responsibilities.</title>
        <authorList>
            <person name="Bennett G."/>
            <person name="Mao M."/>
        </authorList>
    </citation>
    <scope>NUCLEOTIDE SEQUENCE [LARGE SCALE GENOMIC DNA]</scope>
    <source>
        <strain evidence="6 7">OLIH</strain>
    </source>
</reference>
<dbReference type="PANTHER" id="PTHR30371:SF0">
    <property type="entry name" value="SEC-INDEPENDENT PROTEIN TRANSLOCASE PROTEIN TATC, CHLOROPLASTIC-RELATED"/>
    <property type="match status" value="1"/>
</dbReference>
<evidence type="ECO:0000256" key="4">
    <source>
        <dbReference type="ARBA" id="ARBA00023136"/>
    </source>
</evidence>
<dbReference type="NCBIfam" id="TIGR00945">
    <property type="entry name" value="tatC"/>
    <property type="match status" value="1"/>
</dbReference>
<comment type="function">
    <text evidence="5">Part of the twin-arginine translocation (Tat) system that transports large folded proteins containing a characteristic twin-arginine motif in their signal peptide across membranes. Together with TatB, TatC is part of a receptor directly interacting with Tat signal peptides.</text>
</comment>
<feature type="transmembrane region" description="Helical" evidence="5">
    <location>
        <begin position="193"/>
        <end position="210"/>
    </location>
</feature>
<dbReference type="GO" id="GO:0065002">
    <property type="term" value="P:intracellular protein transmembrane transport"/>
    <property type="evidence" value="ECO:0007669"/>
    <property type="project" value="TreeGrafter"/>
</dbReference>
<comment type="subunit">
    <text evidence="5">The Tat system comprises two distinct complexes: a TatABC complex, containing multiple copies of TatA, TatB and TatC subunits, and a separate TatA complex, containing only TatA subunits. Substrates initially bind to the TatABC complex, which probably triggers association of the separate TatA complex to form the active translocon.</text>
</comment>
<keyword evidence="3 5" id="KW-1133">Transmembrane helix</keyword>
<organism evidence="6 7">
    <name type="scientific">Candidatus Purcelliella pentastirinorum</name>
    <dbReference type="NCBI Taxonomy" id="472834"/>
    <lineage>
        <taxon>Bacteria</taxon>
        <taxon>Pseudomonadati</taxon>
        <taxon>Pseudomonadota</taxon>
        <taxon>Gammaproteobacteria</taxon>
        <taxon>Enterobacterales</taxon>
        <taxon>Enterobacteriaceae</taxon>
        <taxon>Candidatus Purcelliella</taxon>
    </lineage>
</organism>
<dbReference type="InterPro" id="IPR019820">
    <property type="entry name" value="Sec-indep_translocase_CS"/>
</dbReference>
<feature type="transmembrane region" description="Helical" evidence="5">
    <location>
        <begin position="70"/>
        <end position="89"/>
    </location>
</feature>
<evidence type="ECO:0000256" key="2">
    <source>
        <dbReference type="ARBA" id="ARBA00022692"/>
    </source>
</evidence>
<proteinExistence type="inferred from homology"/>
<dbReference type="RefSeq" id="WP_115956146.1">
    <property type="nucleotide sequence ID" value="NZ_CP028374.1"/>
</dbReference>
<dbReference type="AlphaFoldDB" id="A0A346E014"/>
<name>A0A346E014_9ENTR</name>
<evidence type="ECO:0000256" key="3">
    <source>
        <dbReference type="ARBA" id="ARBA00022989"/>
    </source>
</evidence>
<dbReference type="InterPro" id="IPR002033">
    <property type="entry name" value="TatC"/>
</dbReference>
<keyword evidence="5" id="KW-0813">Transport</keyword>
<keyword evidence="2 5" id="KW-0812">Transmembrane</keyword>
<evidence type="ECO:0000256" key="1">
    <source>
        <dbReference type="ARBA" id="ARBA00004141"/>
    </source>
</evidence>
<feature type="transmembrane region" description="Helical" evidence="5">
    <location>
        <begin position="110"/>
        <end position="137"/>
    </location>
</feature>
<keyword evidence="4 5" id="KW-0472">Membrane</keyword>
<keyword evidence="7" id="KW-1185">Reference proteome</keyword>
<protein>
    <recommendedName>
        <fullName evidence="5">Sec-independent protein translocase protein TatC</fullName>
    </recommendedName>
</protein>
<dbReference type="KEGG" id="ppet:C9I82_363"/>
<evidence type="ECO:0000256" key="5">
    <source>
        <dbReference type="HAMAP-Rule" id="MF_00902"/>
    </source>
</evidence>
<dbReference type="Pfam" id="PF00902">
    <property type="entry name" value="TatC"/>
    <property type="match status" value="1"/>
</dbReference>
<dbReference type="HAMAP" id="MF_00902">
    <property type="entry name" value="TatC"/>
    <property type="match status" value="1"/>
</dbReference>
<dbReference type="GO" id="GO:0043953">
    <property type="term" value="P:protein transport by the Tat complex"/>
    <property type="evidence" value="ECO:0007669"/>
    <property type="project" value="UniProtKB-UniRule"/>
</dbReference>
<comment type="subcellular location">
    <subcellularLocation>
        <location evidence="5">Cell membrane</location>
        <topology evidence="5">Multi-pass membrane protein</topology>
    </subcellularLocation>
    <subcellularLocation>
        <location evidence="1">Membrane</location>
        <topology evidence="1">Multi-pass membrane protein</topology>
    </subcellularLocation>
</comment>
<dbReference type="EMBL" id="CP028374">
    <property type="protein sequence ID" value="AXN02319.1"/>
    <property type="molecule type" value="Genomic_DNA"/>
</dbReference>
<keyword evidence="5" id="KW-1003">Cell membrane</keyword>
<dbReference type="PANTHER" id="PTHR30371">
    <property type="entry name" value="SEC-INDEPENDENT PROTEIN TRANSLOCASE PROTEIN TATC"/>
    <property type="match status" value="1"/>
</dbReference>
<accession>A0A346E014</accession>
<comment type="similarity">
    <text evidence="5">Belongs to the TatC family.</text>
</comment>